<protein>
    <submittedName>
        <fullName evidence="3">Uncharacterized protein</fullName>
    </submittedName>
</protein>
<sequence>MRQSDGNSCEDSSVTSMQLQPYCSFKRQRGHGASKNYNRILCVLAIVAALPSAVDAFMGGNNNKNRVTLPYDAVSLVSASVASSSKKSLTRLQLTNQPSSSSLPQDEDDEEAFRNLYLQESTEGMLLGKEFEQRQTQLENDRKRLTETFNIDASMMNSSASLFNTASNAVVISTPSERRSLQQRRTRTASPPPATAAADDNWALILCTSLTAQLSQQAAVLQDSMYTHQEQHLQLQKQQSLVILFCALGLLVASSSGYMELTSHSEIPSPAPFHII</sequence>
<comment type="caution">
    <text evidence="3">The sequence shown here is derived from an EMBL/GenBank/DDBJ whole genome shotgun (WGS) entry which is preliminary data.</text>
</comment>
<keyword evidence="4" id="KW-1185">Reference proteome</keyword>
<evidence type="ECO:0000313" key="4">
    <source>
        <dbReference type="Proteomes" id="UP001295423"/>
    </source>
</evidence>
<keyword evidence="2" id="KW-0812">Transmembrane</keyword>
<feature type="region of interest" description="Disordered" evidence="1">
    <location>
        <begin position="87"/>
        <end position="109"/>
    </location>
</feature>
<evidence type="ECO:0000256" key="1">
    <source>
        <dbReference type="SAM" id="MobiDB-lite"/>
    </source>
</evidence>
<organism evidence="3 4">
    <name type="scientific">Cylindrotheca closterium</name>
    <dbReference type="NCBI Taxonomy" id="2856"/>
    <lineage>
        <taxon>Eukaryota</taxon>
        <taxon>Sar</taxon>
        <taxon>Stramenopiles</taxon>
        <taxon>Ochrophyta</taxon>
        <taxon>Bacillariophyta</taxon>
        <taxon>Bacillariophyceae</taxon>
        <taxon>Bacillariophycidae</taxon>
        <taxon>Bacillariales</taxon>
        <taxon>Bacillariaceae</taxon>
        <taxon>Cylindrotheca</taxon>
    </lineage>
</organism>
<reference evidence="3" key="1">
    <citation type="submission" date="2023-08" db="EMBL/GenBank/DDBJ databases">
        <authorList>
            <person name="Audoor S."/>
            <person name="Bilcke G."/>
        </authorList>
    </citation>
    <scope>NUCLEOTIDE SEQUENCE</scope>
</reference>
<evidence type="ECO:0000256" key="2">
    <source>
        <dbReference type="SAM" id="Phobius"/>
    </source>
</evidence>
<dbReference type="EMBL" id="CAKOGP040001113">
    <property type="protein sequence ID" value="CAJ1943367.1"/>
    <property type="molecule type" value="Genomic_DNA"/>
</dbReference>
<evidence type="ECO:0000313" key="3">
    <source>
        <dbReference type="EMBL" id="CAJ1943367.1"/>
    </source>
</evidence>
<proteinExistence type="predicted"/>
<dbReference type="Proteomes" id="UP001295423">
    <property type="component" value="Unassembled WGS sequence"/>
</dbReference>
<keyword evidence="2" id="KW-1133">Transmembrane helix</keyword>
<keyword evidence="2" id="KW-0472">Membrane</keyword>
<name>A0AAD2CVP7_9STRA</name>
<gene>
    <name evidence="3" type="ORF">CYCCA115_LOCUS8404</name>
</gene>
<dbReference type="AlphaFoldDB" id="A0AAD2CVP7"/>
<accession>A0AAD2CVP7</accession>
<feature type="compositionally biased region" description="Polar residues" evidence="1">
    <location>
        <begin position="90"/>
        <end position="104"/>
    </location>
</feature>
<feature type="region of interest" description="Disordered" evidence="1">
    <location>
        <begin position="175"/>
        <end position="195"/>
    </location>
</feature>
<feature type="transmembrane region" description="Helical" evidence="2">
    <location>
        <begin position="37"/>
        <end position="58"/>
    </location>
</feature>